<feature type="region of interest" description="Disordered" evidence="1">
    <location>
        <begin position="270"/>
        <end position="294"/>
    </location>
</feature>
<evidence type="ECO:0000256" key="1">
    <source>
        <dbReference type="SAM" id="MobiDB-lite"/>
    </source>
</evidence>
<gene>
    <name evidence="3" type="ORF">DFH07DRAFT_779684</name>
</gene>
<keyword evidence="2" id="KW-0812">Transmembrane</keyword>
<accession>A0AAD7I6S7</accession>
<sequence length="494" mass="54220">MHTHWVSTDRFRRPRPETKRKVWKPDLWKCILSAFISIAVVLFSMDLGHHMHQSGKTSLPQMLQLRRISQTATYSKRDYADITMGAEVVLAFTSRAYIAERDSVVPFFWETGPQLRAAQLVFRSRLDNDGRCWEIDGGAGTIAVRLSEFLVPTAVAVHQSIQHQLSPRANMAPRRLTVWAVDSEGSNQAESTGRERRLINDFLVSGRTAPKDIKGRSVLKLMDFEFSQQSGVPVQVFPVATSHKTDLIILEVRASGSPPWIPTWRTPDCGADSECAPQASRDLLPQSPYSHIATDGSVERMDDDKLRNIRRMIRSFPWSVHAKRSRTSAPHPSRISSTSESDSDSRSSGGGGRSTGETGAGRMGAVFECTKVEVLRAGIAGAEGVIGVAGAGVGVGGGPGVVSGGGVHRVVGTPVNDVLLNFLFLERVRQRRDLLGHVRDSVAFTIAGDIEGLLHAACNSGRRSKSHLRPEILAVGLTGQLRRKILLPERLERF</sequence>
<comment type="caution">
    <text evidence="3">The sequence shown here is derived from an EMBL/GenBank/DDBJ whole genome shotgun (WGS) entry which is preliminary data.</text>
</comment>
<dbReference type="PANTHER" id="PTHR12911">
    <property type="entry name" value="SAD1/UNC-84-LIKE PROTEIN-RELATED"/>
    <property type="match status" value="1"/>
</dbReference>
<dbReference type="Proteomes" id="UP001215280">
    <property type="component" value="Unassembled WGS sequence"/>
</dbReference>
<keyword evidence="4" id="KW-1185">Reference proteome</keyword>
<evidence type="ECO:0000313" key="3">
    <source>
        <dbReference type="EMBL" id="KAJ7736337.1"/>
    </source>
</evidence>
<evidence type="ECO:0000256" key="2">
    <source>
        <dbReference type="SAM" id="Phobius"/>
    </source>
</evidence>
<organism evidence="3 4">
    <name type="scientific">Mycena maculata</name>
    <dbReference type="NCBI Taxonomy" id="230809"/>
    <lineage>
        <taxon>Eukaryota</taxon>
        <taxon>Fungi</taxon>
        <taxon>Dikarya</taxon>
        <taxon>Basidiomycota</taxon>
        <taxon>Agaricomycotina</taxon>
        <taxon>Agaricomycetes</taxon>
        <taxon>Agaricomycetidae</taxon>
        <taxon>Agaricales</taxon>
        <taxon>Marasmiineae</taxon>
        <taxon>Mycenaceae</taxon>
        <taxon>Mycena</taxon>
    </lineage>
</organism>
<keyword evidence="2" id="KW-0472">Membrane</keyword>
<protein>
    <submittedName>
        <fullName evidence="3">Uncharacterized protein</fullName>
    </submittedName>
</protein>
<reference evidence="3" key="1">
    <citation type="submission" date="2023-03" db="EMBL/GenBank/DDBJ databases">
        <title>Massive genome expansion in bonnet fungi (Mycena s.s.) driven by repeated elements and novel gene families across ecological guilds.</title>
        <authorList>
            <consortium name="Lawrence Berkeley National Laboratory"/>
            <person name="Harder C.B."/>
            <person name="Miyauchi S."/>
            <person name="Viragh M."/>
            <person name="Kuo A."/>
            <person name="Thoen E."/>
            <person name="Andreopoulos B."/>
            <person name="Lu D."/>
            <person name="Skrede I."/>
            <person name="Drula E."/>
            <person name="Henrissat B."/>
            <person name="Morin E."/>
            <person name="Kohler A."/>
            <person name="Barry K."/>
            <person name="LaButti K."/>
            <person name="Morin E."/>
            <person name="Salamov A."/>
            <person name="Lipzen A."/>
            <person name="Mereny Z."/>
            <person name="Hegedus B."/>
            <person name="Baldrian P."/>
            <person name="Stursova M."/>
            <person name="Weitz H."/>
            <person name="Taylor A."/>
            <person name="Grigoriev I.V."/>
            <person name="Nagy L.G."/>
            <person name="Martin F."/>
            <person name="Kauserud H."/>
        </authorList>
    </citation>
    <scope>NUCLEOTIDE SEQUENCE</scope>
    <source>
        <strain evidence="3">CBHHK188m</strain>
    </source>
</reference>
<dbReference type="Gene3D" id="2.60.120.260">
    <property type="entry name" value="Galactose-binding domain-like"/>
    <property type="match status" value="1"/>
</dbReference>
<dbReference type="GO" id="GO:0034993">
    <property type="term" value="C:meiotic nuclear membrane microtubule tethering complex"/>
    <property type="evidence" value="ECO:0007669"/>
    <property type="project" value="TreeGrafter"/>
</dbReference>
<dbReference type="GO" id="GO:0043495">
    <property type="term" value="F:protein-membrane adaptor activity"/>
    <property type="evidence" value="ECO:0007669"/>
    <property type="project" value="TreeGrafter"/>
</dbReference>
<feature type="transmembrane region" description="Helical" evidence="2">
    <location>
        <begin position="27"/>
        <end position="45"/>
    </location>
</feature>
<keyword evidence="2" id="KW-1133">Transmembrane helix</keyword>
<name>A0AAD7I6S7_9AGAR</name>
<dbReference type="PANTHER" id="PTHR12911:SF8">
    <property type="entry name" value="KLAROID PROTEIN-RELATED"/>
    <property type="match status" value="1"/>
</dbReference>
<evidence type="ECO:0000313" key="4">
    <source>
        <dbReference type="Proteomes" id="UP001215280"/>
    </source>
</evidence>
<feature type="region of interest" description="Disordered" evidence="1">
    <location>
        <begin position="321"/>
        <end position="360"/>
    </location>
</feature>
<feature type="compositionally biased region" description="Gly residues" evidence="1">
    <location>
        <begin position="348"/>
        <end position="360"/>
    </location>
</feature>
<dbReference type="AlphaFoldDB" id="A0AAD7I6S7"/>
<proteinExistence type="predicted"/>
<dbReference type="InterPro" id="IPR045119">
    <property type="entry name" value="SUN1-5"/>
</dbReference>
<dbReference type="EMBL" id="JARJLG010000149">
    <property type="protein sequence ID" value="KAJ7736337.1"/>
    <property type="molecule type" value="Genomic_DNA"/>
</dbReference>